<evidence type="ECO:0008006" key="5">
    <source>
        <dbReference type="Google" id="ProtNLM"/>
    </source>
</evidence>
<sequence length="407" mass="41568">MTNNLNAPVDSAFPVKPASRLSMISMLAISVGLAAAPVHAQDMAEPLGATPAPMPAPDLVAPQSAPASAPTTGSPPVTSPSMTKANTTPQIAPDRADDLAEKGGFDAKTVAPEALAQIESQQQARKAAAAKATAAQAATTAMATARPAPARATSAPEAGSASQGGPALDGDESAAVAEVTADAAAATPMIAPVSQPAVSQEAIPVDDATDWGLLAALAALLGIGGAGAYAVGRRRKSNDRSAAEIPEADVHGRDTFPAAINEAIMPELRDDTAEPKVHSPATAGRPVASNAGIKTKVAFANFVADLPEFESPAGEASRGTTIGQRRVTAAPRPYLGEADLSRPEGYFMAHVDAMPTPQNPFLTRQNRLKRARALDASLAEMKVSVGNARRKMYQAMVSPRALEPAFS</sequence>
<organism evidence="3 4">
    <name type="scientific">Parasphingorhabdus flavimaris</name>
    <dbReference type="NCBI Taxonomy" id="266812"/>
    <lineage>
        <taxon>Bacteria</taxon>
        <taxon>Pseudomonadati</taxon>
        <taxon>Pseudomonadota</taxon>
        <taxon>Alphaproteobacteria</taxon>
        <taxon>Sphingomonadales</taxon>
        <taxon>Sphingomonadaceae</taxon>
        <taxon>Parasphingorhabdus</taxon>
    </lineage>
</organism>
<keyword evidence="4" id="KW-1185">Reference proteome</keyword>
<feature type="region of interest" description="Disordered" evidence="1">
    <location>
        <begin position="46"/>
        <end position="96"/>
    </location>
</feature>
<feature type="region of interest" description="Disordered" evidence="1">
    <location>
        <begin position="232"/>
        <end position="256"/>
    </location>
</feature>
<feature type="compositionally biased region" description="Low complexity" evidence="1">
    <location>
        <begin position="61"/>
        <end position="83"/>
    </location>
</feature>
<evidence type="ECO:0000256" key="1">
    <source>
        <dbReference type="SAM" id="MobiDB-lite"/>
    </source>
</evidence>
<protein>
    <recommendedName>
        <fullName evidence="5">LPXTG cell wall anchor domain-containing protein</fullName>
    </recommendedName>
</protein>
<proteinExistence type="predicted"/>
<accession>A0ABX2N4P2</accession>
<evidence type="ECO:0000313" key="4">
    <source>
        <dbReference type="Proteomes" id="UP000652427"/>
    </source>
</evidence>
<evidence type="ECO:0000313" key="3">
    <source>
        <dbReference type="EMBL" id="NVD28654.1"/>
    </source>
</evidence>
<gene>
    <name evidence="3" type="ORF">HUO14_12205</name>
</gene>
<feature type="region of interest" description="Disordered" evidence="1">
    <location>
        <begin position="140"/>
        <end position="175"/>
    </location>
</feature>
<name>A0ABX2N4P2_9SPHN</name>
<feature type="chain" id="PRO_5047308615" description="LPXTG cell wall anchor domain-containing protein" evidence="2">
    <location>
        <begin position="41"/>
        <end position="407"/>
    </location>
</feature>
<feature type="compositionally biased region" description="Low complexity" evidence="1">
    <location>
        <begin position="140"/>
        <end position="158"/>
    </location>
</feature>
<reference evidence="3 4" key="1">
    <citation type="submission" date="2020-06" db="EMBL/GenBank/DDBJ databases">
        <authorList>
            <person name="Kim S.-J."/>
            <person name="Park S.-J."/>
        </authorList>
    </citation>
    <scope>NUCLEOTIDE SEQUENCE [LARGE SCALE GENOMIC DNA]</scope>
    <source>
        <strain evidence="3 4">SW-151</strain>
    </source>
</reference>
<dbReference type="Proteomes" id="UP000652427">
    <property type="component" value="Unassembled WGS sequence"/>
</dbReference>
<feature type="compositionally biased region" description="Basic and acidic residues" evidence="1">
    <location>
        <begin position="238"/>
        <end position="254"/>
    </location>
</feature>
<comment type="caution">
    <text evidence="3">The sequence shown here is derived from an EMBL/GenBank/DDBJ whole genome shotgun (WGS) entry which is preliminary data.</text>
</comment>
<dbReference type="EMBL" id="JABWMH010000003">
    <property type="protein sequence ID" value="NVD28654.1"/>
    <property type="molecule type" value="Genomic_DNA"/>
</dbReference>
<dbReference type="RefSeq" id="WP_176280071.1">
    <property type="nucleotide sequence ID" value="NZ_JABWMH010000003.1"/>
</dbReference>
<keyword evidence="2" id="KW-0732">Signal</keyword>
<feature type="signal peptide" evidence="2">
    <location>
        <begin position="1"/>
        <end position="40"/>
    </location>
</feature>
<evidence type="ECO:0000256" key="2">
    <source>
        <dbReference type="SAM" id="SignalP"/>
    </source>
</evidence>